<accession>A0A1C9HZG2</accession>
<name>A0A1C9HZG2_RHILT</name>
<evidence type="ECO:0000256" key="2">
    <source>
        <dbReference type="ARBA" id="ARBA00022676"/>
    </source>
</evidence>
<dbReference type="Gene3D" id="3.90.550.10">
    <property type="entry name" value="Spore Coat Polysaccharide Biosynthesis Protein SpsA, Chain A"/>
    <property type="match status" value="1"/>
</dbReference>
<dbReference type="InterPro" id="IPR029044">
    <property type="entry name" value="Nucleotide-diphossugar_trans"/>
</dbReference>
<organism evidence="6">
    <name type="scientific">Rhizobium leguminosarum bv. trifolii</name>
    <dbReference type="NCBI Taxonomy" id="386"/>
    <lineage>
        <taxon>Bacteria</taxon>
        <taxon>Pseudomonadati</taxon>
        <taxon>Pseudomonadota</taxon>
        <taxon>Alphaproteobacteria</taxon>
        <taxon>Hyphomicrobiales</taxon>
        <taxon>Rhizobiaceae</taxon>
        <taxon>Rhizobium/Agrobacterium group</taxon>
        <taxon>Rhizobium</taxon>
    </lineage>
</organism>
<dbReference type="Pfam" id="PF00535">
    <property type="entry name" value="Glycos_transf_2"/>
    <property type="match status" value="1"/>
</dbReference>
<comment type="similarity">
    <text evidence="1">Belongs to the glycosyltransferase 2 family.</text>
</comment>
<dbReference type="PANTHER" id="PTHR43179:SF12">
    <property type="entry name" value="GALACTOFURANOSYLTRANSFERASE GLFT2"/>
    <property type="match status" value="1"/>
</dbReference>
<reference evidence="6" key="1">
    <citation type="journal article" date="2015" name="BMC Genomics">
        <title>Transcriptome profiling of a Rhizobium leguminosarum bv. trifolii rosR mutant reveals the role of the transcriptional regulator RosR in motility, synthesis of cell-surface components, and other cellular processes.</title>
        <authorList>
            <person name="Rachwal K."/>
            <person name="Matczynska E."/>
            <person name="Janczarek M."/>
        </authorList>
    </citation>
    <scope>NUCLEOTIDE SEQUENCE</scope>
    <source>
        <strain evidence="6">Rt24.2</strain>
    </source>
</reference>
<dbReference type="InterPro" id="IPR001173">
    <property type="entry name" value="Glyco_trans_2-like"/>
</dbReference>
<evidence type="ECO:0000259" key="5">
    <source>
        <dbReference type="Pfam" id="PF00535"/>
    </source>
</evidence>
<evidence type="ECO:0000313" key="6">
    <source>
        <dbReference type="EMBL" id="AOO92139.1"/>
    </source>
</evidence>
<reference evidence="6" key="2">
    <citation type="journal article" date="2016" name="Front. Microbiol.">
        <title>The Regulatory Protein RosR Affects Rhizobium leguminosarum bv. trifolii Protein Profiles, Cell Surface Properties, and Symbiosis with Clover.</title>
        <authorList>
            <person name="Rachwal K."/>
            <person name="Boguszewska A."/>
            <person name="Kopcinska J."/>
            <person name="Karas M."/>
            <person name="Tchorzewski M."/>
            <person name="Janczarek M."/>
        </authorList>
    </citation>
    <scope>NUCLEOTIDE SEQUENCE</scope>
    <source>
        <strain evidence="6">Rt24.2</strain>
    </source>
</reference>
<sequence length="340" mass="36519">MTSPSAEATRQGGRIGSAPVPCGAEAMAERANRPLRMAVGIASAGRPSILRETIDYLTTLPDQPERLIVCVPTIDDAAGLTERLDVEVIVGSRGLTSQRNRIIQAAAADTDVLIFLDDDFIPAATFLSRMAAVFAANPDVAIATGEVLADGILDGGLSMSNALKVLETAAEGAEQVTEVYNAYGCNMAVRLSPILEHALAFDEQLPLYGWLEDVDFSRSIARYGRSVRVEGARGVHLGVRSGRQPGRRLGYSQVANPVYLIRKGTMSKGRAVAQIGRNILANTRGLLFNDRLIDRWGRLNGNLLALSDLLVGRASPSRILEFGNPSPREMPSPSIATKRR</sequence>
<dbReference type="EMBL" id="KX489775">
    <property type="protein sequence ID" value="AOO92139.1"/>
    <property type="molecule type" value="Genomic_DNA"/>
</dbReference>
<dbReference type="PANTHER" id="PTHR43179">
    <property type="entry name" value="RHAMNOSYLTRANSFERASE WBBL"/>
    <property type="match status" value="1"/>
</dbReference>
<protein>
    <submittedName>
        <fullName evidence="6">Glycosyl transferase</fullName>
    </submittedName>
</protein>
<dbReference type="GO" id="GO:0016757">
    <property type="term" value="F:glycosyltransferase activity"/>
    <property type="evidence" value="ECO:0007669"/>
    <property type="project" value="UniProtKB-KW"/>
</dbReference>
<keyword evidence="2" id="KW-0328">Glycosyltransferase</keyword>
<dbReference type="AlphaFoldDB" id="A0A1C9HZG2"/>
<proteinExistence type="inferred from homology"/>
<dbReference type="CDD" id="cd00761">
    <property type="entry name" value="Glyco_tranf_GTA_type"/>
    <property type="match status" value="1"/>
</dbReference>
<keyword evidence="3 6" id="KW-0808">Transferase</keyword>
<feature type="region of interest" description="Disordered" evidence="4">
    <location>
        <begin position="1"/>
        <end position="21"/>
    </location>
</feature>
<evidence type="ECO:0000256" key="4">
    <source>
        <dbReference type="SAM" id="MobiDB-lite"/>
    </source>
</evidence>
<evidence type="ECO:0000256" key="1">
    <source>
        <dbReference type="ARBA" id="ARBA00006739"/>
    </source>
</evidence>
<dbReference type="GeneID" id="61425318"/>
<evidence type="ECO:0000256" key="3">
    <source>
        <dbReference type="ARBA" id="ARBA00022679"/>
    </source>
</evidence>
<feature type="domain" description="Glycosyltransferase 2-like" evidence="5">
    <location>
        <begin position="82"/>
        <end position="145"/>
    </location>
</feature>
<dbReference type="RefSeq" id="WP_028733238.1">
    <property type="nucleotide sequence ID" value="NZ_CP050103.1"/>
</dbReference>
<dbReference type="SUPFAM" id="SSF53448">
    <property type="entry name" value="Nucleotide-diphospho-sugar transferases"/>
    <property type="match status" value="1"/>
</dbReference>